<dbReference type="SUPFAM" id="SSF56436">
    <property type="entry name" value="C-type lectin-like"/>
    <property type="match status" value="2"/>
</dbReference>
<gene>
    <name evidence="5" type="ORF">PHYPO_G00029880</name>
</gene>
<feature type="transmembrane region" description="Helical" evidence="3">
    <location>
        <begin position="55"/>
        <end position="73"/>
    </location>
</feature>
<feature type="region of interest" description="Disordered" evidence="2">
    <location>
        <begin position="1"/>
        <end position="30"/>
    </location>
</feature>
<feature type="compositionally biased region" description="Basic and acidic residues" evidence="2">
    <location>
        <begin position="1"/>
        <end position="27"/>
    </location>
</feature>
<dbReference type="EMBL" id="VFJC01000013">
    <property type="protein sequence ID" value="KAB5555121.1"/>
    <property type="molecule type" value="Genomic_DNA"/>
</dbReference>
<evidence type="ECO:0000256" key="2">
    <source>
        <dbReference type="SAM" id="MobiDB-lite"/>
    </source>
</evidence>
<name>A0A5N5MLN2_PANHP</name>
<reference evidence="5 6" key="1">
    <citation type="submission" date="2019-06" db="EMBL/GenBank/DDBJ databases">
        <title>A chromosome-scale genome assembly of the striped catfish, Pangasianodon hypophthalmus.</title>
        <authorList>
            <person name="Wen M."/>
            <person name="Zahm M."/>
            <person name="Roques C."/>
            <person name="Cabau C."/>
            <person name="Klopp C."/>
            <person name="Donnadieu C."/>
            <person name="Jouanno E."/>
            <person name="Avarre J.-C."/>
            <person name="Campet M."/>
            <person name="Ha T.T.T."/>
            <person name="Dugue R."/>
            <person name="Lampietro C."/>
            <person name="Louis A."/>
            <person name="Herpin A."/>
            <person name="Echchiki A."/>
            <person name="Berthelot C."/>
            <person name="Parey E."/>
            <person name="Roest-Crollius H."/>
            <person name="Braasch I."/>
            <person name="Postlethwait J."/>
            <person name="Bobe J."/>
            <person name="Montfort J."/>
            <person name="Bouchez O."/>
            <person name="Begum T."/>
            <person name="Schartl M."/>
            <person name="Guiguen Y."/>
        </authorList>
    </citation>
    <scope>NUCLEOTIDE SEQUENCE [LARGE SCALE GENOMIC DNA]</scope>
    <source>
        <strain evidence="5 6">Indonesia</strain>
        <tissue evidence="5">Blood</tissue>
    </source>
</reference>
<keyword evidence="3" id="KW-0812">Transmembrane</keyword>
<keyword evidence="1" id="KW-1015">Disulfide bond</keyword>
<feature type="domain" description="C-type lectin" evidence="4">
    <location>
        <begin position="76"/>
        <end position="186"/>
    </location>
</feature>
<feature type="domain" description="C-type lectin" evidence="4">
    <location>
        <begin position="191"/>
        <end position="297"/>
    </location>
</feature>
<dbReference type="PROSITE" id="PS00615">
    <property type="entry name" value="C_TYPE_LECTIN_1"/>
    <property type="match status" value="1"/>
</dbReference>
<keyword evidence="3" id="KW-0472">Membrane</keyword>
<organism evidence="5 6">
    <name type="scientific">Pangasianodon hypophthalmus</name>
    <name type="common">Striped catfish</name>
    <name type="synonym">Helicophagus hypophthalmus</name>
    <dbReference type="NCBI Taxonomy" id="310915"/>
    <lineage>
        <taxon>Eukaryota</taxon>
        <taxon>Metazoa</taxon>
        <taxon>Chordata</taxon>
        <taxon>Craniata</taxon>
        <taxon>Vertebrata</taxon>
        <taxon>Euteleostomi</taxon>
        <taxon>Actinopterygii</taxon>
        <taxon>Neopterygii</taxon>
        <taxon>Teleostei</taxon>
        <taxon>Ostariophysi</taxon>
        <taxon>Siluriformes</taxon>
        <taxon>Pangasiidae</taxon>
        <taxon>Pangasianodon</taxon>
    </lineage>
</organism>
<dbReference type="PANTHER" id="PTHR45784">
    <property type="entry name" value="C-TYPE LECTIN DOMAIN FAMILY 20 MEMBER A-RELATED"/>
    <property type="match status" value="1"/>
</dbReference>
<keyword evidence="6" id="KW-1185">Reference proteome</keyword>
<accession>A0A5N5MLN2</accession>
<sequence length="371" mass="42770">MRPETSSRCHYSDRSPERRSNNEDRSVTKGHYRYQGAKGQVLGEFPENTSVMEQHLFILLFLIGVIPLILSVPRKYYLIQQERSWSDAQAYCRAMHSDLAIIKSDDNMARLQNEAQRQQFSSSAWIGLYSDINSWHWSLGNEAVGSMTNWHAEEPNNNYGHEECGVVSMVGWWDVSCRHAYPFVCFDDSETGNQRYIYISNSMTWHEAQVYCRQYHTDLASARDTNENSVIERLTSGWTWFGLFRDSWKWVDQTNFSTISWMPGEPDNALGNENCGYLNNSQAFDAPCSDLKPFFCYSAITGKEQIVKLKVQANQDVNDPAVKMTILEQIKQKVKNHGMAKNITVKWRKHPDGMVFHKKKENTTTVGKGEL</sequence>
<evidence type="ECO:0000256" key="1">
    <source>
        <dbReference type="ARBA" id="ARBA00023157"/>
    </source>
</evidence>
<keyword evidence="3" id="KW-1133">Transmembrane helix</keyword>
<evidence type="ECO:0000259" key="4">
    <source>
        <dbReference type="PROSITE" id="PS50041"/>
    </source>
</evidence>
<dbReference type="InterPro" id="IPR001304">
    <property type="entry name" value="C-type_lectin-like"/>
</dbReference>
<dbReference type="Pfam" id="PF00059">
    <property type="entry name" value="Lectin_C"/>
    <property type="match status" value="2"/>
</dbReference>
<dbReference type="SMART" id="SM00034">
    <property type="entry name" value="CLECT"/>
    <property type="match status" value="2"/>
</dbReference>
<proteinExistence type="predicted"/>
<evidence type="ECO:0000313" key="5">
    <source>
        <dbReference type="EMBL" id="KAB5555121.1"/>
    </source>
</evidence>
<dbReference type="InterPro" id="IPR018378">
    <property type="entry name" value="C-type_lectin_CS"/>
</dbReference>
<dbReference type="InterPro" id="IPR016186">
    <property type="entry name" value="C-type_lectin-like/link_sf"/>
</dbReference>
<dbReference type="PANTHER" id="PTHR45784:SF3">
    <property type="entry name" value="C-TYPE LECTIN DOMAIN FAMILY 4 MEMBER K-LIKE-RELATED"/>
    <property type="match status" value="1"/>
</dbReference>
<comment type="caution">
    <text evidence="5">The sequence shown here is derived from an EMBL/GenBank/DDBJ whole genome shotgun (WGS) entry which is preliminary data.</text>
</comment>
<dbReference type="PROSITE" id="PS50041">
    <property type="entry name" value="C_TYPE_LECTIN_2"/>
    <property type="match status" value="2"/>
</dbReference>
<dbReference type="AlphaFoldDB" id="A0A5N5MLN2"/>
<protein>
    <recommendedName>
        <fullName evidence="4">C-type lectin domain-containing protein</fullName>
    </recommendedName>
</protein>
<dbReference type="Gene3D" id="3.10.100.10">
    <property type="entry name" value="Mannose-Binding Protein A, subunit A"/>
    <property type="match status" value="2"/>
</dbReference>
<evidence type="ECO:0000256" key="3">
    <source>
        <dbReference type="SAM" id="Phobius"/>
    </source>
</evidence>
<dbReference type="InterPro" id="IPR016187">
    <property type="entry name" value="CTDL_fold"/>
</dbReference>
<dbReference type="Proteomes" id="UP000327468">
    <property type="component" value="Chromosome 12"/>
</dbReference>
<evidence type="ECO:0000313" key="6">
    <source>
        <dbReference type="Proteomes" id="UP000327468"/>
    </source>
</evidence>